<evidence type="ECO:0000259" key="13">
    <source>
        <dbReference type="PROSITE" id="PS51085"/>
    </source>
</evidence>
<evidence type="ECO:0000313" key="17">
    <source>
        <dbReference type="EMBL" id="APG25982.1"/>
    </source>
</evidence>
<feature type="domain" description="4Fe-4S ferredoxin-type" evidence="14">
    <location>
        <begin position="143"/>
        <end position="176"/>
    </location>
</feature>
<dbReference type="InterPro" id="IPR006963">
    <property type="entry name" value="Mopterin_OxRdtase_4Fe-4S_dom"/>
</dbReference>
<dbReference type="SMART" id="SM00926">
    <property type="entry name" value="Molybdop_Fe4S4"/>
    <property type="match status" value="1"/>
</dbReference>
<keyword evidence="2" id="KW-1003">Cell membrane</keyword>
<dbReference type="Gene3D" id="3.30.70.20">
    <property type="match status" value="1"/>
</dbReference>
<dbReference type="CDD" id="cd00207">
    <property type="entry name" value="fer2"/>
    <property type="match status" value="1"/>
</dbReference>
<name>A0A1L3GJ68_SYNAC</name>
<dbReference type="PANTHER" id="PTHR43105:SF14">
    <property type="entry name" value="FORMATE DEHYDROGENASE H"/>
    <property type="match status" value="1"/>
</dbReference>
<evidence type="ECO:0000313" key="18">
    <source>
        <dbReference type="Proteomes" id="UP000182264"/>
    </source>
</evidence>
<keyword evidence="2" id="KW-0472">Membrane</keyword>
<dbReference type="Pfam" id="PF00384">
    <property type="entry name" value="Molybdopterin"/>
    <property type="match status" value="1"/>
</dbReference>
<evidence type="ECO:0000256" key="3">
    <source>
        <dbReference type="ARBA" id="ARBA00022485"/>
    </source>
</evidence>
<dbReference type="GO" id="GO:0003954">
    <property type="term" value="F:NADH dehydrogenase activity"/>
    <property type="evidence" value="ECO:0007669"/>
    <property type="project" value="TreeGrafter"/>
</dbReference>
<dbReference type="InterPro" id="IPR017900">
    <property type="entry name" value="4Fe4S_Fe_S_CS"/>
</dbReference>
<evidence type="ECO:0000256" key="4">
    <source>
        <dbReference type="ARBA" id="ARBA00022714"/>
    </source>
</evidence>
<dbReference type="InterPro" id="IPR050123">
    <property type="entry name" value="Prok_molybdopt-oxidoreductase"/>
</dbReference>
<dbReference type="GO" id="GO:0022904">
    <property type="term" value="P:respiratory electron transport chain"/>
    <property type="evidence" value="ECO:0007669"/>
    <property type="project" value="TreeGrafter"/>
</dbReference>
<gene>
    <name evidence="17" type="ORF">A7E75_13925</name>
</gene>
<organism evidence="17 18">
    <name type="scientific">Syntrophotalea acetylenica</name>
    <name type="common">Pelobacter acetylenicus</name>
    <dbReference type="NCBI Taxonomy" id="29542"/>
    <lineage>
        <taxon>Bacteria</taxon>
        <taxon>Pseudomonadati</taxon>
        <taxon>Thermodesulfobacteriota</taxon>
        <taxon>Desulfuromonadia</taxon>
        <taxon>Desulfuromonadales</taxon>
        <taxon>Syntrophotaleaceae</taxon>
        <taxon>Syntrophotalea</taxon>
    </lineage>
</organism>
<dbReference type="InterPro" id="IPR006656">
    <property type="entry name" value="Mopterin_OxRdtase"/>
</dbReference>
<dbReference type="FunFam" id="3.10.20.740:FF:000005">
    <property type="entry name" value="NADH:ubiquinone oxidoreductase subunit"/>
    <property type="match status" value="1"/>
</dbReference>
<dbReference type="PROSITE" id="PS51669">
    <property type="entry name" value="4FE4S_MOW_BIS_MGD"/>
    <property type="match status" value="1"/>
</dbReference>
<dbReference type="InterPro" id="IPR017896">
    <property type="entry name" value="4Fe4S_Fe-S-bd"/>
</dbReference>
<dbReference type="InterPro" id="IPR019574">
    <property type="entry name" value="NADH_UbQ_OxRdtase_Gsu_4Fe4S-bd"/>
</dbReference>
<dbReference type="FunFam" id="3.30.70.20:FF:000035">
    <property type="entry name" value="Iron hydrogenase 1"/>
    <property type="match status" value="1"/>
</dbReference>
<dbReference type="PROSITE" id="PS51839">
    <property type="entry name" value="4FE4S_HC3"/>
    <property type="match status" value="1"/>
</dbReference>
<dbReference type="InterPro" id="IPR027467">
    <property type="entry name" value="MopterinOxRdtase_cofactor_BS"/>
</dbReference>
<dbReference type="AlphaFoldDB" id="A0A1L3GJ68"/>
<evidence type="ECO:0000259" key="15">
    <source>
        <dbReference type="PROSITE" id="PS51669"/>
    </source>
</evidence>
<dbReference type="PROSITE" id="PS00551">
    <property type="entry name" value="MOLYBDOPTERIN_PROK_1"/>
    <property type="match status" value="1"/>
</dbReference>
<evidence type="ECO:0000259" key="16">
    <source>
        <dbReference type="PROSITE" id="PS51839"/>
    </source>
</evidence>
<dbReference type="SUPFAM" id="SSF54862">
    <property type="entry name" value="4Fe-4S ferredoxins"/>
    <property type="match status" value="1"/>
</dbReference>
<evidence type="ECO:0000256" key="12">
    <source>
        <dbReference type="ARBA" id="ARBA00076894"/>
    </source>
</evidence>
<dbReference type="PROSITE" id="PS51379">
    <property type="entry name" value="4FE4S_FER_2"/>
    <property type="match status" value="2"/>
</dbReference>
<dbReference type="SMART" id="SM00929">
    <property type="entry name" value="NADH-G_4Fe-4S_3"/>
    <property type="match status" value="1"/>
</dbReference>
<proteinExistence type="predicted"/>
<feature type="domain" description="2Fe-2S ferredoxin-type" evidence="13">
    <location>
        <begin position="2"/>
        <end position="84"/>
    </location>
</feature>
<dbReference type="STRING" id="29542.A6070_07950"/>
<dbReference type="PROSITE" id="PS51085">
    <property type="entry name" value="2FE2S_FER_2"/>
    <property type="match status" value="1"/>
</dbReference>
<dbReference type="PANTHER" id="PTHR43105">
    <property type="entry name" value="RESPIRATORY NITRATE REDUCTASE"/>
    <property type="match status" value="1"/>
</dbReference>
<dbReference type="SUPFAM" id="SSF54292">
    <property type="entry name" value="2Fe-2S ferredoxin-like"/>
    <property type="match status" value="1"/>
</dbReference>
<evidence type="ECO:0000256" key="10">
    <source>
        <dbReference type="ARBA" id="ARBA00064297"/>
    </source>
</evidence>
<dbReference type="GO" id="GO:0051537">
    <property type="term" value="F:2 iron, 2 sulfur cluster binding"/>
    <property type="evidence" value="ECO:0007669"/>
    <property type="project" value="UniProtKB-KW"/>
</dbReference>
<keyword evidence="4" id="KW-0001">2Fe-2S</keyword>
<feature type="domain" description="4Fe-4S His(Cys)3-ligated-type" evidence="16">
    <location>
        <begin position="84"/>
        <end position="123"/>
    </location>
</feature>
<evidence type="ECO:0000259" key="14">
    <source>
        <dbReference type="PROSITE" id="PS51379"/>
    </source>
</evidence>
<evidence type="ECO:0000256" key="9">
    <source>
        <dbReference type="ARBA" id="ARBA00023014"/>
    </source>
</evidence>
<keyword evidence="3" id="KW-0004">4Fe-4S</keyword>
<dbReference type="PROSITE" id="PS00198">
    <property type="entry name" value="4FE4S_FER_1"/>
    <property type="match status" value="1"/>
</dbReference>
<keyword evidence="7" id="KW-0560">Oxidoreductase</keyword>
<comment type="subcellular location">
    <subcellularLocation>
        <location evidence="1">Cell inner membrane</location>
        <topology evidence="1">Peripheral membrane protein</topology>
    </subcellularLocation>
</comment>
<dbReference type="Proteomes" id="UP000182264">
    <property type="component" value="Chromosome"/>
</dbReference>
<dbReference type="GO" id="GO:0046872">
    <property type="term" value="F:metal ion binding"/>
    <property type="evidence" value="ECO:0007669"/>
    <property type="project" value="UniProtKB-KW"/>
</dbReference>
<dbReference type="InterPro" id="IPR036010">
    <property type="entry name" value="2Fe-2S_ferredoxin-like_sf"/>
</dbReference>
<keyword evidence="8" id="KW-0408">Iron</keyword>
<dbReference type="SUPFAM" id="SSF53706">
    <property type="entry name" value="Formate dehydrogenase/DMSO reductase, domains 1-3"/>
    <property type="match status" value="1"/>
</dbReference>
<dbReference type="KEGG" id="pace:A6070_07950"/>
<keyword evidence="9" id="KW-0411">Iron-sulfur</keyword>
<dbReference type="GO" id="GO:0051539">
    <property type="term" value="F:4 iron, 4 sulfur cluster binding"/>
    <property type="evidence" value="ECO:0007669"/>
    <property type="project" value="UniProtKB-KW"/>
</dbReference>
<evidence type="ECO:0000256" key="6">
    <source>
        <dbReference type="ARBA" id="ARBA00022737"/>
    </source>
</evidence>
<accession>A0A1L3GJ68</accession>
<dbReference type="Gene3D" id="3.40.50.740">
    <property type="match status" value="1"/>
</dbReference>
<keyword evidence="5" id="KW-0479">Metal-binding</keyword>
<evidence type="ECO:0000256" key="1">
    <source>
        <dbReference type="ARBA" id="ARBA00004417"/>
    </source>
</evidence>
<keyword evidence="18" id="KW-1185">Reference proteome</keyword>
<evidence type="ECO:0000256" key="5">
    <source>
        <dbReference type="ARBA" id="ARBA00022723"/>
    </source>
</evidence>
<dbReference type="Pfam" id="PF12838">
    <property type="entry name" value="Fer4_7"/>
    <property type="match status" value="1"/>
</dbReference>
<evidence type="ECO:0000256" key="8">
    <source>
        <dbReference type="ARBA" id="ARBA00023004"/>
    </source>
</evidence>
<keyword evidence="6" id="KW-0677">Repeat</keyword>
<dbReference type="Pfam" id="PF10588">
    <property type="entry name" value="NADH-G_4Fe-4S_3"/>
    <property type="match status" value="1"/>
</dbReference>
<sequence>MSMLNITIDGQAVEMPVGSTILEAAKKVGIEIPTLCHLDMEKQFNQQAAACRICVVEVENRRNLAPACATPLMNNMVIKTDTPRVIEARKTVLHLMLSDHPLDCLTCEKAGNCKLQDLCYQYGIEETRFPGLRNDFPLDDTNEFYVRDLNKCVACRRCVQVCTKFQSTNAIGFGNRGFTTHPVAPFDRGMDASDCVSCGNCVSVCPVGALLPKNKEKYRSWEVKKTQTTCSYCGVGCQMNLLSKGNKVVGVEPLSGASNDGLLCVKGKFGFNFINHPDRLTTPLIRKDGELVKATWDEALDLVASKAKAIKAEFGSEAFAGLSSARVTNEENYLFQKMVRAGFGTNSVDHCARL</sequence>
<dbReference type="InterPro" id="IPR001041">
    <property type="entry name" value="2Fe-2S_ferredoxin-type"/>
</dbReference>
<comment type="subunit">
    <text evidence="10">Heterotetramer with 2 beta subunits.</text>
</comment>
<feature type="domain" description="4Fe-4S ferredoxin-type" evidence="14">
    <location>
        <begin position="186"/>
        <end position="215"/>
    </location>
</feature>
<feature type="domain" description="4Fe-4S Mo/W bis-MGD-type" evidence="15">
    <location>
        <begin position="223"/>
        <end position="278"/>
    </location>
</feature>
<protein>
    <recommendedName>
        <fullName evidence="11">NADPH-Fe(3+) oxidoreductase subunit alpha</fullName>
    </recommendedName>
    <alternativeName>
        <fullName evidence="12">Soluble Fe(3+) reductase alpha subunit</fullName>
    </alternativeName>
</protein>
<dbReference type="EMBL" id="CP015518">
    <property type="protein sequence ID" value="APG25982.1"/>
    <property type="molecule type" value="Genomic_DNA"/>
</dbReference>
<evidence type="ECO:0000256" key="7">
    <source>
        <dbReference type="ARBA" id="ARBA00023002"/>
    </source>
</evidence>
<reference evidence="17 18" key="1">
    <citation type="journal article" date="2017" name="Genome Announc.">
        <title>Complete Genome Sequences of Two Acetylene-Fermenting Pelobacter acetylenicus Strains.</title>
        <authorList>
            <person name="Sutton J.M."/>
            <person name="Baesman S.M."/>
            <person name="Fierst J.L."/>
            <person name="Poret-Peterson A.T."/>
            <person name="Oremland R.S."/>
            <person name="Dunlap D.S."/>
            <person name="Akob D.M."/>
        </authorList>
    </citation>
    <scope>NUCLEOTIDE SEQUENCE [LARGE SCALE GENOMIC DNA]</scope>
    <source>
        <strain evidence="17 18">DSM 3247</strain>
    </source>
</reference>
<dbReference type="GO" id="GO:0005886">
    <property type="term" value="C:plasma membrane"/>
    <property type="evidence" value="ECO:0007669"/>
    <property type="project" value="UniProtKB-SubCell"/>
</dbReference>
<dbReference type="Gene3D" id="3.10.20.740">
    <property type="match status" value="1"/>
</dbReference>
<evidence type="ECO:0000256" key="2">
    <source>
        <dbReference type="ARBA" id="ARBA00022475"/>
    </source>
</evidence>
<dbReference type="Gene3D" id="2.20.25.90">
    <property type="entry name" value="ADC-like domains"/>
    <property type="match status" value="1"/>
</dbReference>
<dbReference type="Pfam" id="PF04879">
    <property type="entry name" value="Molybdop_Fe4S4"/>
    <property type="match status" value="1"/>
</dbReference>
<dbReference type="Pfam" id="PF13510">
    <property type="entry name" value="Fer2_4"/>
    <property type="match status" value="1"/>
</dbReference>
<evidence type="ECO:0000256" key="11">
    <source>
        <dbReference type="ARBA" id="ARBA00067659"/>
    </source>
</evidence>